<dbReference type="EMBL" id="MU853225">
    <property type="protein sequence ID" value="KAK4126112.1"/>
    <property type="molecule type" value="Genomic_DNA"/>
</dbReference>
<gene>
    <name evidence="1" type="ORF">N657DRAFT_642886</name>
</gene>
<dbReference type="Proteomes" id="UP001302602">
    <property type="component" value="Unassembled WGS sequence"/>
</dbReference>
<accession>A0AAN6Z5T2</accession>
<comment type="caution">
    <text evidence="1">The sequence shown here is derived from an EMBL/GenBank/DDBJ whole genome shotgun (WGS) entry which is preliminary data.</text>
</comment>
<protein>
    <submittedName>
        <fullName evidence="1">Uncharacterized protein</fullName>
    </submittedName>
</protein>
<dbReference type="RefSeq" id="XP_062649883.1">
    <property type="nucleotide sequence ID" value="XM_062792432.1"/>
</dbReference>
<keyword evidence="2" id="KW-1185">Reference proteome</keyword>
<reference evidence="1" key="2">
    <citation type="submission" date="2023-05" db="EMBL/GenBank/DDBJ databases">
        <authorList>
            <consortium name="Lawrence Berkeley National Laboratory"/>
            <person name="Steindorff A."/>
            <person name="Hensen N."/>
            <person name="Bonometti L."/>
            <person name="Westerberg I."/>
            <person name="Brannstrom I.O."/>
            <person name="Guillou S."/>
            <person name="Cros-Aarteil S."/>
            <person name="Calhoun S."/>
            <person name="Haridas S."/>
            <person name="Kuo A."/>
            <person name="Mondo S."/>
            <person name="Pangilinan J."/>
            <person name="Riley R."/>
            <person name="Labutti K."/>
            <person name="Andreopoulos B."/>
            <person name="Lipzen A."/>
            <person name="Chen C."/>
            <person name="Yanf M."/>
            <person name="Daum C."/>
            <person name="Ng V."/>
            <person name="Clum A."/>
            <person name="Ohm R."/>
            <person name="Martin F."/>
            <person name="Silar P."/>
            <person name="Natvig D."/>
            <person name="Lalanne C."/>
            <person name="Gautier V."/>
            <person name="Ament-Velasquez S.L."/>
            <person name="Kruys A."/>
            <person name="Hutchinson M.I."/>
            <person name="Powell A.J."/>
            <person name="Barry K."/>
            <person name="Miller A.N."/>
            <person name="Grigoriev I.V."/>
            <person name="Debuchy R."/>
            <person name="Gladieux P."/>
            <person name="Thoren M.H."/>
            <person name="Johannesson H."/>
        </authorList>
    </citation>
    <scope>NUCLEOTIDE SEQUENCE</scope>
    <source>
        <strain evidence="1">CBS 731.68</strain>
    </source>
</reference>
<evidence type="ECO:0000313" key="1">
    <source>
        <dbReference type="EMBL" id="KAK4126112.1"/>
    </source>
</evidence>
<evidence type="ECO:0000313" key="2">
    <source>
        <dbReference type="Proteomes" id="UP001302602"/>
    </source>
</evidence>
<reference evidence="1" key="1">
    <citation type="journal article" date="2023" name="Mol. Phylogenet. Evol.">
        <title>Genome-scale phylogeny and comparative genomics of the fungal order Sordariales.</title>
        <authorList>
            <person name="Hensen N."/>
            <person name="Bonometti L."/>
            <person name="Westerberg I."/>
            <person name="Brannstrom I.O."/>
            <person name="Guillou S."/>
            <person name="Cros-Aarteil S."/>
            <person name="Calhoun S."/>
            <person name="Haridas S."/>
            <person name="Kuo A."/>
            <person name="Mondo S."/>
            <person name="Pangilinan J."/>
            <person name="Riley R."/>
            <person name="LaButti K."/>
            <person name="Andreopoulos B."/>
            <person name="Lipzen A."/>
            <person name="Chen C."/>
            <person name="Yan M."/>
            <person name="Daum C."/>
            <person name="Ng V."/>
            <person name="Clum A."/>
            <person name="Steindorff A."/>
            <person name="Ohm R.A."/>
            <person name="Martin F."/>
            <person name="Silar P."/>
            <person name="Natvig D.O."/>
            <person name="Lalanne C."/>
            <person name="Gautier V."/>
            <person name="Ament-Velasquez S.L."/>
            <person name="Kruys A."/>
            <person name="Hutchinson M.I."/>
            <person name="Powell A.J."/>
            <person name="Barry K."/>
            <person name="Miller A.N."/>
            <person name="Grigoriev I.V."/>
            <person name="Debuchy R."/>
            <person name="Gladieux P."/>
            <person name="Hiltunen Thoren M."/>
            <person name="Johannesson H."/>
        </authorList>
    </citation>
    <scope>NUCLEOTIDE SEQUENCE</scope>
    <source>
        <strain evidence="1">CBS 731.68</strain>
    </source>
</reference>
<sequence>MALFTSAPASRLPVGGLLSHLTQGPQRSLSWFFIHPSCGDSRIDSTLFGRLPVFCVQLHALRRTALPPEMRACD</sequence>
<organism evidence="1 2">
    <name type="scientific">Parathielavia appendiculata</name>
    <dbReference type="NCBI Taxonomy" id="2587402"/>
    <lineage>
        <taxon>Eukaryota</taxon>
        <taxon>Fungi</taxon>
        <taxon>Dikarya</taxon>
        <taxon>Ascomycota</taxon>
        <taxon>Pezizomycotina</taxon>
        <taxon>Sordariomycetes</taxon>
        <taxon>Sordariomycetidae</taxon>
        <taxon>Sordariales</taxon>
        <taxon>Chaetomiaceae</taxon>
        <taxon>Parathielavia</taxon>
    </lineage>
</organism>
<dbReference type="AlphaFoldDB" id="A0AAN6Z5T2"/>
<dbReference type="GeneID" id="87829201"/>
<name>A0AAN6Z5T2_9PEZI</name>
<proteinExistence type="predicted"/>